<evidence type="ECO:0000313" key="2">
    <source>
        <dbReference type="Proteomes" id="UP000729402"/>
    </source>
</evidence>
<accession>A0A8J5WXW4</accession>
<organism evidence="1 2">
    <name type="scientific">Zizania palustris</name>
    <name type="common">Northern wild rice</name>
    <dbReference type="NCBI Taxonomy" id="103762"/>
    <lineage>
        <taxon>Eukaryota</taxon>
        <taxon>Viridiplantae</taxon>
        <taxon>Streptophyta</taxon>
        <taxon>Embryophyta</taxon>
        <taxon>Tracheophyta</taxon>
        <taxon>Spermatophyta</taxon>
        <taxon>Magnoliopsida</taxon>
        <taxon>Liliopsida</taxon>
        <taxon>Poales</taxon>
        <taxon>Poaceae</taxon>
        <taxon>BOP clade</taxon>
        <taxon>Oryzoideae</taxon>
        <taxon>Oryzeae</taxon>
        <taxon>Zizaniinae</taxon>
        <taxon>Zizania</taxon>
    </lineage>
</organism>
<reference evidence="1" key="1">
    <citation type="journal article" date="2021" name="bioRxiv">
        <title>Whole Genome Assembly and Annotation of Northern Wild Rice, Zizania palustris L., Supports a Whole Genome Duplication in the Zizania Genus.</title>
        <authorList>
            <person name="Haas M."/>
            <person name="Kono T."/>
            <person name="Macchietto M."/>
            <person name="Millas R."/>
            <person name="McGilp L."/>
            <person name="Shao M."/>
            <person name="Duquette J."/>
            <person name="Hirsch C.N."/>
            <person name="Kimball J."/>
        </authorList>
    </citation>
    <scope>NUCLEOTIDE SEQUENCE</scope>
    <source>
        <tissue evidence="1">Fresh leaf tissue</tissue>
    </source>
</reference>
<gene>
    <name evidence="1" type="ORF">GUJ93_ZPchr0013g34294</name>
</gene>
<keyword evidence="2" id="KW-1185">Reference proteome</keyword>
<proteinExistence type="predicted"/>
<protein>
    <submittedName>
        <fullName evidence="1">Uncharacterized protein</fullName>
    </submittedName>
</protein>
<dbReference type="Proteomes" id="UP000729402">
    <property type="component" value="Unassembled WGS sequence"/>
</dbReference>
<dbReference type="EMBL" id="JAAALK010000079">
    <property type="protein sequence ID" value="KAG8099916.1"/>
    <property type="molecule type" value="Genomic_DNA"/>
</dbReference>
<dbReference type="AlphaFoldDB" id="A0A8J5WXW4"/>
<comment type="caution">
    <text evidence="1">The sequence shown here is derived from an EMBL/GenBank/DDBJ whole genome shotgun (WGS) entry which is preliminary data.</text>
</comment>
<reference evidence="1" key="2">
    <citation type="submission" date="2021-02" db="EMBL/GenBank/DDBJ databases">
        <authorList>
            <person name="Kimball J.A."/>
            <person name="Haas M.W."/>
            <person name="Macchietto M."/>
            <person name="Kono T."/>
            <person name="Duquette J."/>
            <person name="Shao M."/>
        </authorList>
    </citation>
    <scope>NUCLEOTIDE SEQUENCE</scope>
    <source>
        <tissue evidence="1">Fresh leaf tissue</tissue>
    </source>
</reference>
<sequence>MFDIKYQQHTEERAEEGIAPRGAAAVGGEDVDGRVRSHLGPPCEVLVVVRFCADVDAVVGALAVYLKLRAPRRTPRS</sequence>
<name>A0A8J5WXW4_ZIZPA</name>
<evidence type="ECO:0000313" key="1">
    <source>
        <dbReference type="EMBL" id="KAG8099916.1"/>
    </source>
</evidence>